<dbReference type="AlphaFoldDB" id="A0A0A9FX17"/>
<dbReference type="EMBL" id="GBRH01183050">
    <property type="protein sequence ID" value="JAE14846.1"/>
    <property type="molecule type" value="Transcribed_RNA"/>
</dbReference>
<evidence type="ECO:0000313" key="1">
    <source>
        <dbReference type="EMBL" id="JAE14846.1"/>
    </source>
</evidence>
<accession>A0A0A9FX17</accession>
<organism evidence="1">
    <name type="scientific">Arundo donax</name>
    <name type="common">Giant reed</name>
    <name type="synonym">Donax arundinaceus</name>
    <dbReference type="NCBI Taxonomy" id="35708"/>
    <lineage>
        <taxon>Eukaryota</taxon>
        <taxon>Viridiplantae</taxon>
        <taxon>Streptophyta</taxon>
        <taxon>Embryophyta</taxon>
        <taxon>Tracheophyta</taxon>
        <taxon>Spermatophyta</taxon>
        <taxon>Magnoliopsida</taxon>
        <taxon>Liliopsida</taxon>
        <taxon>Poales</taxon>
        <taxon>Poaceae</taxon>
        <taxon>PACMAD clade</taxon>
        <taxon>Arundinoideae</taxon>
        <taxon>Arundineae</taxon>
        <taxon>Arundo</taxon>
    </lineage>
</organism>
<reference evidence="1" key="1">
    <citation type="submission" date="2014-09" db="EMBL/GenBank/DDBJ databases">
        <authorList>
            <person name="Magalhaes I.L.F."/>
            <person name="Oliveira U."/>
            <person name="Santos F.R."/>
            <person name="Vidigal T.H.D.A."/>
            <person name="Brescovit A.D."/>
            <person name="Santos A.J."/>
        </authorList>
    </citation>
    <scope>NUCLEOTIDE SEQUENCE</scope>
    <source>
        <tissue evidence="1">Shoot tissue taken approximately 20 cm above the soil surface</tissue>
    </source>
</reference>
<proteinExistence type="predicted"/>
<reference evidence="1" key="2">
    <citation type="journal article" date="2015" name="Data Brief">
        <title>Shoot transcriptome of the giant reed, Arundo donax.</title>
        <authorList>
            <person name="Barrero R.A."/>
            <person name="Guerrero F.D."/>
            <person name="Moolhuijzen P."/>
            <person name="Goolsby J.A."/>
            <person name="Tidwell J."/>
            <person name="Bellgard S.E."/>
            <person name="Bellgard M.I."/>
        </authorList>
    </citation>
    <scope>NUCLEOTIDE SEQUENCE</scope>
    <source>
        <tissue evidence="1">Shoot tissue taken approximately 20 cm above the soil surface</tissue>
    </source>
</reference>
<name>A0A0A9FX17_ARUDO</name>
<protein>
    <submittedName>
        <fullName evidence="1">Uncharacterized protein</fullName>
    </submittedName>
</protein>
<sequence length="28" mass="3639">MVTFRVPVRDYVYQYYTKQFFYKKVLKK</sequence>